<dbReference type="InterPro" id="IPR044532">
    <property type="entry name" value="BRX-like"/>
</dbReference>
<dbReference type="AlphaFoldDB" id="A0A8J5LK00"/>
<dbReference type="PANTHER" id="PTHR46058">
    <property type="entry name" value="PROTEIN BREVIS RADIX-LIKE 1"/>
    <property type="match status" value="1"/>
</dbReference>
<evidence type="ECO:0000256" key="2">
    <source>
        <dbReference type="ARBA" id="ARBA00009057"/>
    </source>
</evidence>
<protein>
    <recommendedName>
        <fullName evidence="4">BRX domain-containing protein</fullName>
    </recommendedName>
</protein>
<sequence length="84" mass="9480">MKGVCYPFVPDPSEQFFPPHLHYGAGSMDASRTTTSSRDEASISISNASDLETTEWVEEDEPGVFITIRELADGTRDLRRVRFR</sequence>
<comment type="similarity">
    <text evidence="2">Belongs to the BRX family.</text>
</comment>
<evidence type="ECO:0000256" key="1">
    <source>
        <dbReference type="ARBA" id="ARBA00004123"/>
    </source>
</evidence>
<dbReference type="EMBL" id="JACMSC010000006">
    <property type="protein sequence ID" value="KAG6518688.1"/>
    <property type="molecule type" value="Genomic_DNA"/>
</dbReference>
<comment type="subcellular location">
    <subcellularLocation>
        <location evidence="1">Nucleus</location>
    </subcellularLocation>
</comment>
<gene>
    <name evidence="5" type="ORF">ZIOFF_022168</name>
</gene>
<proteinExistence type="inferred from homology"/>
<dbReference type="Proteomes" id="UP000734854">
    <property type="component" value="Unassembled WGS sequence"/>
</dbReference>
<evidence type="ECO:0000259" key="4">
    <source>
        <dbReference type="PROSITE" id="PS51514"/>
    </source>
</evidence>
<evidence type="ECO:0000313" key="6">
    <source>
        <dbReference type="Proteomes" id="UP000734854"/>
    </source>
</evidence>
<dbReference type="InterPro" id="IPR013591">
    <property type="entry name" value="Brevis_radix_dom"/>
</dbReference>
<evidence type="ECO:0000256" key="3">
    <source>
        <dbReference type="ARBA" id="ARBA00023242"/>
    </source>
</evidence>
<comment type="caution">
    <text evidence="5">The sequence shown here is derived from an EMBL/GenBank/DDBJ whole genome shotgun (WGS) entry which is preliminary data.</text>
</comment>
<organism evidence="5 6">
    <name type="scientific">Zingiber officinale</name>
    <name type="common">Ginger</name>
    <name type="synonym">Amomum zingiber</name>
    <dbReference type="NCBI Taxonomy" id="94328"/>
    <lineage>
        <taxon>Eukaryota</taxon>
        <taxon>Viridiplantae</taxon>
        <taxon>Streptophyta</taxon>
        <taxon>Embryophyta</taxon>
        <taxon>Tracheophyta</taxon>
        <taxon>Spermatophyta</taxon>
        <taxon>Magnoliopsida</taxon>
        <taxon>Liliopsida</taxon>
        <taxon>Zingiberales</taxon>
        <taxon>Zingiberaceae</taxon>
        <taxon>Zingiber</taxon>
    </lineage>
</organism>
<keyword evidence="3" id="KW-0539">Nucleus</keyword>
<evidence type="ECO:0000313" key="5">
    <source>
        <dbReference type="EMBL" id="KAG6518688.1"/>
    </source>
</evidence>
<dbReference type="PANTHER" id="PTHR46058:SF26">
    <property type="entry name" value="PROTEIN BREVIS RADIX-LIKE 1"/>
    <property type="match status" value="1"/>
</dbReference>
<name>A0A8J5LK00_ZINOF</name>
<reference evidence="5 6" key="1">
    <citation type="submission" date="2020-08" db="EMBL/GenBank/DDBJ databases">
        <title>Plant Genome Project.</title>
        <authorList>
            <person name="Zhang R.-G."/>
        </authorList>
    </citation>
    <scope>NUCLEOTIDE SEQUENCE [LARGE SCALE GENOMIC DNA]</scope>
    <source>
        <tissue evidence="5">Rhizome</tissue>
    </source>
</reference>
<keyword evidence="6" id="KW-1185">Reference proteome</keyword>
<accession>A0A8J5LK00</accession>
<dbReference type="PROSITE" id="PS51514">
    <property type="entry name" value="BRX"/>
    <property type="match status" value="1"/>
</dbReference>
<feature type="domain" description="BRX" evidence="4">
    <location>
        <begin position="54"/>
        <end position="84"/>
    </location>
</feature>
<dbReference type="Pfam" id="PF08381">
    <property type="entry name" value="BRX"/>
    <property type="match status" value="1"/>
</dbReference>
<dbReference type="GO" id="GO:0005634">
    <property type="term" value="C:nucleus"/>
    <property type="evidence" value="ECO:0007669"/>
    <property type="project" value="UniProtKB-SubCell"/>
</dbReference>